<dbReference type="PANTHER" id="PTHR12136:SF41">
    <property type="entry name" value="PLECKSTRIN HOMOLOGY (PH) AND LIPID-BINDING START DOMAINS-CONTAINING PROTEIN"/>
    <property type="match status" value="1"/>
</dbReference>
<evidence type="ECO:0000313" key="2">
    <source>
        <dbReference type="EMBL" id="OEU21770.1"/>
    </source>
</evidence>
<protein>
    <submittedName>
        <fullName evidence="2">DUF1336-domain-containing protein</fullName>
    </submittedName>
</protein>
<dbReference type="PANTHER" id="PTHR12136">
    <property type="entry name" value="ENHANCED DISEASE RESISTANCE-RELATED"/>
    <property type="match status" value="1"/>
</dbReference>
<evidence type="ECO:0000259" key="1">
    <source>
        <dbReference type="Pfam" id="PF07059"/>
    </source>
</evidence>
<gene>
    <name evidence="2" type="ORF">FRACYDRAFT_179062</name>
</gene>
<dbReference type="Pfam" id="PF07059">
    <property type="entry name" value="EDR2_C"/>
    <property type="match status" value="1"/>
</dbReference>
<organism evidence="2 3">
    <name type="scientific">Fragilariopsis cylindrus CCMP1102</name>
    <dbReference type="NCBI Taxonomy" id="635003"/>
    <lineage>
        <taxon>Eukaryota</taxon>
        <taxon>Sar</taxon>
        <taxon>Stramenopiles</taxon>
        <taxon>Ochrophyta</taxon>
        <taxon>Bacillariophyta</taxon>
        <taxon>Bacillariophyceae</taxon>
        <taxon>Bacillariophycidae</taxon>
        <taxon>Bacillariales</taxon>
        <taxon>Bacillariaceae</taxon>
        <taxon>Fragilariopsis</taxon>
    </lineage>
</organism>
<dbReference type="KEGG" id="fcy:FRACYDRAFT_179062"/>
<reference evidence="2 3" key="1">
    <citation type="submission" date="2016-09" db="EMBL/GenBank/DDBJ databases">
        <title>Extensive genetic diversity and differential bi-allelic expression allows diatom success in the polar Southern Ocean.</title>
        <authorList>
            <consortium name="DOE Joint Genome Institute"/>
            <person name="Mock T."/>
            <person name="Otillar R.P."/>
            <person name="Strauss J."/>
            <person name="Dupont C."/>
            <person name="Frickenhaus S."/>
            <person name="Maumus F."/>
            <person name="Mcmullan M."/>
            <person name="Sanges R."/>
            <person name="Schmutz J."/>
            <person name="Toseland A."/>
            <person name="Valas R."/>
            <person name="Veluchamy A."/>
            <person name="Ward B.J."/>
            <person name="Allen A."/>
            <person name="Barry K."/>
            <person name="Falciatore A."/>
            <person name="Ferrante M."/>
            <person name="Fortunato A.E."/>
            <person name="Gloeckner G."/>
            <person name="Gruber A."/>
            <person name="Hipkin R."/>
            <person name="Janech M."/>
            <person name="Kroth P."/>
            <person name="Leese F."/>
            <person name="Lindquist E."/>
            <person name="Lyon B.R."/>
            <person name="Martin J."/>
            <person name="Mayer C."/>
            <person name="Parker M."/>
            <person name="Quesneville H."/>
            <person name="Raymond J."/>
            <person name="Uhlig C."/>
            <person name="Valentin K.U."/>
            <person name="Worden A.Z."/>
            <person name="Armbrust E.V."/>
            <person name="Bowler C."/>
            <person name="Green B."/>
            <person name="Moulton V."/>
            <person name="Van Oosterhout C."/>
            <person name="Grigoriev I."/>
        </authorList>
    </citation>
    <scope>NUCLEOTIDE SEQUENCE [LARGE SCALE GENOMIC DNA]</scope>
    <source>
        <strain evidence="2 3">CCMP1102</strain>
    </source>
</reference>
<accession>A0A1E7FUC7</accession>
<proteinExistence type="predicted"/>
<dbReference type="EMBL" id="KV784353">
    <property type="protein sequence ID" value="OEU21770.1"/>
    <property type="molecule type" value="Genomic_DNA"/>
</dbReference>
<name>A0A1E7FUC7_9STRA</name>
<dbReference type="Proteomes" id="UP000095751">
    <property type="component" value="Unassembled WGS sequence"/>
</dbReference>
<feature type="domain" description="Protein ENHANCED DISEASE RESISTANCE 2 C-terminal" evidence="1">
    <location>
        <begin position="32"/>
        <end position="258"/>
    </location>
</feature>
<evidence type="ECO:0000313" key="3">
    <source>
        <dbReference type="Proteomes" id="UP000095751"/>
    </source>
</evidence>
<dbReference type="InterPro" id="IPR009769">
    <property type="entry name" value="EDR2_C"/>
</dbReference>
<dbReference type="AlphaFoldDB" id="A0A1E7FUC7"/>
<sequence length="275" mass="30909">MRYINRERCESRTTEKFSYIGNHPKSLGPERWAEPDPNSFIVRGPKYKEDGVKINAGTSIGQLIAVDVVRVNKPLLTGMSVHPTERIQLALQREKEMKAKGQHSDAAPPFTFVVNIVIPGMQCYHAVFYFAVDDMSTIDGSDDTPSSRLCQKFIFGDSDEFRDETFKLIPRIVEGNFLVRKAVGSTPAIMGTRLKQYYVRTDRFMELILDCGSSQVAEGVLKLSLGYAKTLVVDMGFLLEAVEAEHLPERIFGCVRVKYPSFGNDIRKVEEPSSS</sequence>
<dbReference type="InParanoid" id="A0A1E7FUC7"/>
<dbReference type="InterPro" id="IPR045096">
    <property type="entry name" value="EDR2-like"/>
</dbReference>
<keyword evidence="3" id="KW-1185">Reference proteome</keyword>
<dbReference type="OrthoDB" id="9970435at2759"/>